<name>A0A964DYA2_9PROT</name>
<dbReference type="Proteomes" id="UP000708298">
    <property type="component" value="Unassembled WGS sequence"/>
</dbReference>
<dbReference type="Gene3D" id="3.10.450.710">
    <property type="entry name" value="Tgt2/MlaC"/>
    <property type="match status" value="1"/>
</dbReference>
<reference evidence="2" key="1">
    <citation type="journal article" date="2021" name="Microorganisms">
        <title>Acidisoma silvae sp. nov. and Acidisomacellulosilytica sp. nov., Two Acidophilic Bacteria Isolated from Decaying Wood, Hydrolyzing Cellulose and Producing Poly-3-hydroxybutyrate.</title>
        <authorList>
            <person name="Mieszkin S."/>
            <person name="Pouder E."/>
            <person name="Uroz S."/>
            <person name="Simon-Colin C."/>
            <person name="Alain K."/>
        </authorList>
    </citation>
    <scope>NUCLEOTIDE SEQUENCE</scope>
    <source>
        <strain evidence="2">HW T2.11</strain>
    </source>
</reference>
<dbReference type="NCBIfam" id="TIGR03481">
    <property type="entry name" value="HpnM"/>
    <property type="match status" value="1"/>
</dbReference>
<sequence length="208" mass="22453">MTVSRRKLLAMTVPLAMAAGGVRAQSAAGPTATITQFYVPLLQIMKEGRHTPFQQRYQTLAPAVDQAFDLEGILRVSVGAYWSSVPPAQQQSLLTVFRAFTIANYVSNFHAYKGRVIAVSPTTRAVGAQQIVSTTITKPSRDPLRIDYVLRNESAGWKVVDVLLDGTISRVAVQRSDFASLVTKGDASQLIATLKSKVSTLSDGAITV</sequence>
<dbReference type="Pfam" id="PF05494">
    <property type="entry name" value="MlaC"/>
    <property type="match status" value="1"/>
</dbReference>
<organism evidence="2 3">
    <name type="scientific">Acidisoma silvae</name>
    <dbReference type="NCBI Taxonomy" id="2802396"/>
    <lineage>
        <taxon>Bacteria</taxon>
        <taxon>Pseudomonadati</taxon>
        <taxon>Pseudomonadota</taxon>
        <taxon>Alphaproteobacteria</taxon>
        <taxon>Acetobacterales</taxon>
        <taxon>Acidocellaceae</taxon>
        <taxon>Acidisoma</taxon>
    </lineage>
</organism>
<keyword evidence="1" id="KW-0732">Signal</keyword>
<evidence type="ECO:0000256" key="1">
    <source>
        <dbReference type="SAM" id="SignalP"/>
    </source>
</evidence>
<proteinExistence type="predicted"/>
<dbReference type="PANTHER" id="PTHR36573">
    <property type="entry name" value="INTERMEMBRANE PHOSPHOLIPID TRANSPORT SYSTEM BINDING PROTEIN MLAC"/>
    <property type="match status" value="1"/>
</dbReference>
<dbReference type="EMBL" id="JAESVB010000003">
    <property type="protein sequence ID" value="MCB8875130.1"/>
    <property type="molecule type" value="Genomic_DNA"/>
</dbReference>
<dbReference type="InterPro" id="IPR017842">
    <property type="entry name" value="Hopanoid_biosyn-assoc_HpnM"/>
</dbReference>
<dbReference type="RefSeq" id="WP_227320804.1">
    <property type="nucleotide sequence ID" value="NZ_JAESVB010000003.1"/>
</dbReference>
<reference evidence="2" key="2">
    <citation type="submission" date="2021-01" db="EMBL/GenBank/DDBJ databases">
        <authorList>
            <person name="Mieszkin S."/>
            <person name="Pouder E."/>
            <person name="Alain K."/>
        </authorList>
    </citation>
    <scope>NUCLEOTIDE SEQUENCE</scope>
    <source>
        <strain evidence="2">HW T2.11</strain>
    </source>
</reference>
<evidence type="ECO:0000313" key="3">
    <source>
        <dbReference type="Proteomes" id="UP000708298"/>
    </source>
</evidence>
<comment type="caution">
    <text evidence="2">The sequence shown here is derived from an EMBL/GenBank/DDBJ whole genome shotgun (WGS) entry which is preliminary data.</text>
</comment>
<feature type="chain" id="PRO_5036825814" evidence="1">
    <location>
        <begin position="19"/>
        <end position="208"/>
    </location>
</feature>
<gene>
    <name evidence="2" type="ORF">ASILVAE211_08055</name>
</gene>
<dbReference type="InterPro" id="IPR042245">
    <property type="entry name" value="Tgt2/MlaC_sf"/>
</dbReference>
<dbReference type="AlphaFoldDB" id="A0A964DYA2"/>
<keyword evidence="3" id="KW-1185">Reference proteome</keyword>
<evidence type="ECO:0000313" key="2">
    <source>
        <dbReference type="EMBL" id="MCB8875130.1"/>
    </source>
</evidence>
<accession>A0A964DYA2</accession>
<protein>
    <submittedName>
        <fullName evidence="2">ABC transporter substrate-binding protein</fullName>
    </submittedName>
</protein>
<dbReference type="InterPro" id="IPR008869">
    <property type="entry name" value="MlaC/ttg2D"/>
</dbReference>
<dbReference type="PANTHER" id="PTHR36573:SF1">
    <property type="entry name" value="INTERMEMBRANE PHOSPHOLIPID TRANSPORT SYSTEM BINDING PROTEIN MLAC"/>
    <property type="match status" value="1"/>
</dbReference>
<feature type="signal peptide" evidence="1">
    <location>
        <begin position="1"/>
        <end position="18"/>
    </location>
</feature>